<dbReference type="Proteomes" id="UP000022082">
    <property type="component" value="Unassembled WGS sequence"/>
</dbReference>
<dbReference type="RefSeq" id="WP_032558099.1">
    <property type="nucleotide sequence ID" value="NZ_JGDJ01000116.1"/>
</dbReference>
<organism evidence="1 2">
    <name type="scientific">Bacteroides fragilis str. S36L11</name>
    <dbReference type="NCBI Taxonomy" id="1339327"/>
    <lineage>
        <taxon>Bacteria</taxon>
        <taxon>Pseudomonadati</taxon>
        <taxon>Bacteroidota</taxon>
        <taxon>Bacteroidia</taxon>
        <taxon>Bacteroidales</taxon>
        <taxon>Bacteroidaceae</taxon>
        <taxon>Bacteroides</taxon>
    </lineage>
</organism>
<dbReference type="EMBL" id="JGDJ01000116">
    <property type="protein sequence ID" value="EXZ30809.1"/>
    <property type="molecule type" value="Genomic_DNA"/>
</dbReference>
<proteinExistence type="predicted"/>
<dbReference type="AlphaFoldDB" id="A0A015Z7F0"/>
<sequence>MGAKADLVNEQETILTGMDSIVIRNYLGGIMNGRTLDMTGFKQSVIKAGHIVIRDTENDTYKPMPVNSAGTAYESLPSNHEYVGVVVCSKPADKPFVGIMYAGEVNDVASPYPIDSIKAALKTALPQLAFLHD</sequence>
<dbReference type="PATRIC" id="fig|1339327.3.peg.620"/>
<evidence type="ECO:0000313" key="2">
    <source>
        <dbReference type="Proteomes" id="UP000022082"/>
    </source>
</evidence>
<comment type="caution">
    <text evidence="1">The sequence shown here is derived from an EMBL/GenBank/DDBJ whole genome shotgun (WGS) entry which is preliminary data.</text>
</comment>
<evidence type="ECO:0000313" key="1">
    <source>
        <dbReference type="EMBL" id="EXZ30809.1"/>
    </source>
</evidence>
<protein>
    <recommendedName>
        <fullName evidence="3">Head decoration protein</fullName>
    </recommendedName>
</protein>
<gene>
    <name evidence="1" type="ORF">M136_5409</name>
</gene>
<accession>A0A015Z7F0</accession>
<name>A0A015Z7F0_BACFG</name>
<reference evidence="1 2" key="1">
    <citation type="submission" date="2014-02" db="EMBL/GenBank/DDBJ databases">
        <authorList>
            <person name="Sears C."/>
            <person name="Carroll K."/>
            <person name="Sack B.R."/>
            <person name="Qadri F."/>
            <person name="Myers L.L."/>
            <person name="Chung G.-T."/>
            <person name="Escheverria P."/>
            <person name="Fraser C.M."/>
            <person name="Sadzewicz L."/>
            <person name="Shefchek K.A."/>
            <person name="Tallon L."/>
            <person name="Das S.P."/>
            <person name="Daugherty S."/>
            <person name="Mongodin E.F."/>
        </authorList>
    </citation>
    <scope>NUCLEOTIDE SEQUENCE [LARGE SCALE GENOMIC DNA]</scope>
    <source>
        <strain evidence="1 2">S36L11</strain>
    </source>
</reference>
<evidence type="ECO:0008006" key="3">
    <source>
        <dbReference type="Google" id="ProtNLM"/>
    </source>
</evidence>